<evidence type="ECO:0000313" key="3">
    <source>
        <dbReference type="Proteomes" id="UP000002791"/>
    </source>
</evidence>
<evidence type="ECO:0000313" key="2">
    <source>
        <dbReference type="EMBL" id="EHR60555.1"/>
    </source>
</evidence>
<dbReference type="STRING" id="882082.SaccyDRAFT_1657"/>
<reference evidence="2 3" key="1">
    <citation type="submission" date="2011-11" db="EMBL/GenBank/DDBJ databases">
        <title>The Noncontiguous Finished sequence of Saccharomonospora cyanea NA-134.</title>
        <authorList>
            <consortium name="US DOE Joint Genome Institute"/>
            <person name="Lucas S."/>
            <person name="Han J."/>
            <person name="Lapidus A."/>
            <person name="Cheng J.-F."/>
            <person name="Goodwin L."/>
            <person name="Pitluck S."/>
            <person name="Peters L."/>
            <person name="Ovchinnikova G."/>
            <person name="Lu M."/>
            <person name="Detter J.C."/>
            <person name="Han C."/>
            <person name="Tapia R."/>
            <person name="Land M."/>
            <person name="Hauser L."/>
            <person name="Kyrpides N."/>
            <person name="Ivanova N."/>
            <person name="Pagani I."/>
            <person name="Brambilla E.-M."/>
            <person name="Klenk H.-P."/>
            <person name="Woyke T."/>
        </authorList>
    </citation>
    <scope>NUCLEOTIDE SEQUENCE [LARGE SCALE GENOMIC DNA]</scope>
    <source>
        <strain evidence="2 3">NA-134</strain>
    </source>
</reference>
<dbReference type="Proteomes" id="UP000002791">
    <property type="component" value="Chromosome"/>
</dbReference>
<keyword evidence="3" id="KW-1185">Reference proteome</keyword>
<name>H5XGL6_9PSEU</name>
<sequence>MLMTTRQRPTREATGFVPKRVDEAQLADPLSPPCATTGVIIVVTVNAVPPVIPVRRPRLVANVMSCPLRLGTATPQASMWYGGDGMDSGAHREGHKAAKSGRYR</sequence>
<gene>
    <name evidence="2" type="ORF">SaccyDRAFT_1657</name>
</gene>
<protein>
    <submittedName>
        <fullName evidence="2">Uncharacterized protein</fullName>
    </submittedName>
</protein>
<accession>H5XGL6</accession>
<dbReference type="EMBL" id="CM001440">
    <property type="protein sequence ID" value="EHR60555.1"/>
    <property type="molecule type" value="Genomic_DNA"/>
</dbReference>
<organism evidence="2 3">
    <name type="scientific">Saccharomonospora cyanea NA-134</name>
    <dbReference type="NCBI Taxonomy" id="882082"/>
    <lineage>
        <taxon>Bacteria</taxon>
        <taxon>Bacillati</taxon>
        <taxon>Actinomycetota</taxon>
        <taxon>Actinomycetes</taxon>
        <taxon>Pseudonocardiales</taxon>
        <taxon>Pseudonocardiaceae</taxon>
        <taxon>Saccharomonospora</taxon>
    </lineage>
</organism>
<dbReference type="HOGENOM" id="CLU_2248160_0_0_11"/>
<evidence type="ECO:0000256" key="1">
    <source>
        <dbReference type="SAM" id="MobiDB-lite"/>
    </source>
</evidence>
<proteinExistence type="predicted"/>
<dbReference type="AlphaFoldDB" id="H5XGL6"/>
<feature type="region of interest" description="Disordered" evidence="1">
    <location>
        <begin position="84"/>
        <end position="104"/>
    </location>
</feature>